<evidence type="ECO:0000256" key="1">
    <source>
        <dbReference type="SAM" id="SignalP"/>
    </source>
</evidence>
<dbReference type="InterPro" id="IPR036322">
    <property type="entry name" value="WD40_repeat_dom_sf"/>
</dbReference>
<feature type="chain" id="PRO_5002063851" evidence="1">
    <location>
        <begin position="19"/>
        <end position="106"/>
    </location>
</feature>
<dbReference type="InterPro" id="IPR001680">
    <property type="entry name" value="WD40_rpt"/>
</dbReference>
<dbReference type="InterPro" id="IPR015943">
    <property type="entry name" value="WD40/YVTN_repeat-like_dom_sf"/>
</dbReference>
<dbReference type="SUPFAM" id="SSF50978">
    <property type="entry name" value="WD40 repeat-like"/>
    <property type="match status" value="1"/>
</dbReference>
<reference evidence="2" key="2">
    <citation type="journal article" date="2015" name="Data Brief">
        <title>Shoot transcriptome of the giant reed, Arundo donax.</title>
        <authorList>
            <person name="Barrero R.A."/>
            <person name="Guerrero F.D."/>
            <person name="Moolhuijzen P."/>
            <person name="Goolsby J.A."/>
            <person name="Tidwell J."/>
            <person name="Bellgard S.E."/>
            <person name="Bellgard M.I."/>
        </authorList>
    </citation>
    <scope>NUCLEOTIDE SEQUENCE</scope>
    <source>
        <tissue evidence="2">Shoot tissue taken approximately 20 cm above the soil surface</tissue>
    </source>
</reference>
<dbReference type="InterPro" id="IPR045182">
    <property type="entry name" value="JINGUBANG-like"/>
</dbReference>
<feature type="signal peptide" evidence="1">
    <location>
        <begin position="1"/>
        <end position="18"/>
    </location>
</feature>
<evidence type="ECO:0000313" key="2">
    <source>
        <dbReference type="EMBL" id="JAD82842.1"/>
    </source>
</evidence>
<dbReference type="AlphaFoldDB" id="A0A0A9DGD7"/>
<reference evidence="2" key="1">
    <citation type="submission" date="2014-09" db="EMBL/GenBank/DDBJ databases">
        <authorList>
            <person name="Magalhaes I.L.F."/>
            <person name="Oliveira U."/>
            <person name="Santos F.R."/>
            <person name="Vidigal T.H.D.A."/>
            <person name="Brescovit A.D."/>
            <person name="Santos A.J."/>
        </authorList>
    </citation>
    <scope>NUCLEOTIDE SEQUENCE</scope>
    <source>
        <tissue evidence="2">Shoot tissue taken approximately 20 cm above the soil surface</tissue>
    </source>
</reference>
<proteinExistence type="predicted"/>
<protein>
    <submittedName>
        <fullName evidence="2">Uncharacterized protein</fullName>
    </submittedName>
</protein>
<name>A0A0A9DGD7_ARUDO</name>
<dbReference type="EMBL" id="GBRH01215053">
    <property type="protein sequence ID" value="JAD82842.1"/>
    <property type="molecule type" value="Transcribed_RNA"/>
</dbReference>
<accession>A0A0A9DGD7</accession>
<keyword evidence="1" id="KW-0732">Signal</keyword>
<sequence length="106" mass="11847">MALLCLCVVGDLLCTGSADKTIGLWRRQSSGELAKVGSIRGHEGPVKCLQASWCRISNGCMVYSGSLDKSIRVWWVPNGLELDGNEQQQQDKCFKDQNEKERVFLR</sequence>
<organism evidence="2">
    <name type="scientific">Arundo donax</name>
    <name type="common">Giant reed</name>
    <name type="synonym">Donax arundinaceus</name>
    <dbReference type="NCBI Taxonomy" id="35708"/>
    <lineage>
        <taxon>Eukaryota</taxon>
        <taxon>Viridiplantae</taxon>
        <taxon>Streptophyta</taxon>
        <taxon>Embryophyta</taxon>
        <taxon>Tracheophyta</taxon>
        <taxon>Spermatophyta</taxon>
        <taxon>Magnoliopsida</taxon>
        <taxon>Liliopsida</taxon>
        <taxon>Poales</taxon>
        <taxon>Poaceae</taxon>
        <taxon>PACMAD clade</taxon>
        <taxon>Arundinoideae</taxon>
        <taxon>Arundineae</taxon>
        <taxon>Arundo</taxon>
    </lineage>
</organism>
<dbReference type="PANTHER" id="PTHR22844">
    <property type="entry name" value="F-BOX AND WD40 DOMAIN PROTEIN"/>
    <property type="match status" value="1"/>
</dbReference>
<dbReference type="Pfam" id="PF00400">
    <property type="entry name" value="WD40"/>
    <property type="match status" value="2"/>
</dbReference>
<dbReference type="Gene3D" id="2.130.10.10">
    <property type="entry name" value="YVTN repeat-like/Quinoprotein amine dehydrogenase"/>
    <property type="match status" value="1"/>
</dbReference>
<dbReference type="PANTHER" id="PTHR22844:SF340">
    <property type="entry name" value="OS01G0946100 PROTEIN"/>
    <property type="match status" value="1"/>
</dbReference>